<organism evidence="1 2">
    <name type="scientific">Glossina austeni</name>
    <name type="common">Savannah tsetse fly</name>
    <dbReference type="NCBI Taxonomy" id="7395"/>
    <lineage>
        <taxon>Eukaryota</taxon>
        <taxon>Metazoa</taxon>
        <taxon>Ecdysozoa</taxon>
        <taxon>Arthropoda</taxon>
        <taxon>Hexapoda</taxon>
        <taxon>Insecta</taxon>
        <taxon>Pterygota</taxon>
        <taxon>Neoptera</taxon>
        <taxon>Endopterygota</taxon>
        <taxon>Diptera</taxon>
        <taxon>Brachycera</taxon>
        <taxon>Muscomorpha</taxon>
        <taxon>Hippoboscoidea</taxon>
        <taxon>Glossinidae</taxon>
        <taxon>Glossina</taxon>
    </lineage>
</organism>
<name>A0A1A9V2H9_GLOAU</name>
<evidence type="ECO:0000313" key="2">
    <source>
        <dbReference type="Proteomes" id="UP000078200"/>
    </source>
</evidence>
<protein>
    <submittedName>
        <fullName evidence="1">Uncharacterized protein</fullName>
    </submittedName>
</protein>
<dbReference type="EnsemblMetazoa" id="GAUT023678-RA">
    <property type="protein sequence ID" value="GAUT023678-PA"/>
    <property type="gene ID" value="GAUT023678"/>
</dbReference>
<accession>A0A1A9V2H9</accession>
<dbReference type="Proteomes" id="UP000078200">
    <property type="component" value="Unassembled WGS sequence"/>
</dbReference>
<reference evidence="1" key="1">
    <citation type="submission" date="2020-05" db="UniProtKB">
        <authorList>
            <consortium name="EnsemblMetazoa"/>
        </authorList>
    </citation>
    <scope>IDENTIFICATION</scope>
    <source>
        <strain evidence="1">TTRI</strain>
    </source>
</reference>
<dbReference type="AlphaFoldDB" id="A0A1A9V2H9"/>
<dbReference type="VEuPathDB" id="VectorBase:GAUT023678"/>
<sequence length="129" mass="15723">MLPNIRLPRVSTKLTTITVNKKNIKLKNVVIKRHLWRNFFSFSIFMRNCSARGKSKRKSERREVFSLTNNFMVFKRTIPHSLDYLMQANRFANEIWLNFKDFFLFLLFRVEKCQTFNLKRKQKEENIIK</sequence>
<evidence type="ECO:0000313" key="1">
    <source>
        <dbReference type="EnsemblMetazoa" id="GAUT023678-PA"/>
    </source>
</evidence>
<proteinExistence type="predicted"/>
<keyword evidence="2" id="KW-1185">Reference proteome</keyword>